<protein>
    <submittedName>
        <fullName evidence="3">Uncharacterized protein LOC104727781</fullName>
    </submittedName>
</protein>
<evidence type="ECO:0000256" key="1">
    <source>
        <dbReference type="SAM" id="Coils"/>
    </source>
</evidence>
<gene>
    <name evidence="3" type="primary">LOC104727781</name>
</gene>
<sequence>MYPASGSEFLTLAGSDHAPVIIDIAEEIQIKRGQFRYDRRYSRCEDFIASVHRGWSRGVIDNSGGFQNKLKMCRKELSQWKKRNKTNSAELIQSLKAQLDAAERNHATSIQDVQQLRRKLNQAYRDEETHWKLKSRNKWLSEGDWNTKYFHASSKLRKSRNRIKSLIDENWIEHFRDSAIGKVAETYFQNLFTATQST</sequence>
<accession>A0ABM0URS2</accession>
<evidence type="ECO:0000313" key="2">
    <source>
        <dbReference type="Proteomes" id="UP000694864"/>
    </source>
</evidence>
<dbReference type="RefSeq" id="XP_010445156.1">
    <property type="nucleotide sequence ID" value="XM_010446854.1"/>
</dbReference>
<evidence type="ECO:0000313" key="3">
    <source>
        <dbReference type="RefSeq" id="XP_010445156.1"/>
    </source>
</evidence>
<proteinExistence type="predicted"/>
<organism evidence="2 3">
    <name type="scientific">Camelina sativa</name>
    <name type="common">False flax</name>
    <name type="synonym">Myagrum sativum</name>
    <dbReference type="NCBI Taxonomy" id="90675"/>
    <lineage>
        <taxon>Eukaryota</taxon>
        <taxon>Viridiplantae</taxon>
        <taxon>Streptophyta</taxon>
        <taxon>Embryophyta</taxon>
        <taxon>Tracheophyta</taxon>
        <taxon>Spermatophyta</taxon>
        <taxon>Magnoliopsida</taxon>
        <taxon>eudicotyledons</taxon>
        <taxon>Gunneridae</taxon>
        <taxon>Pentapetalae</taxon>
        <taxon>rosids</taxon>
        <taxon>malvids</taxon>
        <taxon>Brassicales</taxon>
        <taxon>Brassicaceae</taxon>
        <taxon>Camelineae</taxon>
        <taxon>Camelina</taxon>
    </lineage>
</organism>
<dbReference type="Proteomes" id="UP000694864">
    <property type="component" value="Chromosome 11"/>
</dbReference>
<keyword evidence="1" id="KW-0175">Coiled coil</keyword>
<dbReference type="GeneID" id="104727781"/>
<name>A0ABM0URS2_CAMSA</name>
<reference evidence="2" key="1">
    <citation type="journal article" date="2014" name="Nat. Commun.">
        <title>The emerging biofuel crop Camelina sativa retains a highly undifferentiated hexaploid genome structure.</title>
        <authorList>
            <person name="Kagale S."/>
            <person name="Koh C."/>
            <person name="Nixon J."/>
            <person name="Bollina V."/>
            <person name="Clarke W.E."/>
            <person name="Tuteja R."/>
            <person name="Spillane C."/>
            <person name="Robinson S.J."/>
            <person name="Links M.G."/>
            <person name="Clarke C."/>
            <person name="Higgins E.E."/>
            <person name="Huebert T."/>
            <person name="Sharpe A.G."/>
            <person name="Parkin I.A."/>
        </authorList>
    </citation>
    <scope>NUCLEOTIDE SEQUENCE [LARGE SCALE GENOMIC DNA]</scope>
    <source>
        <strain evidence="2">cv. DH55</strain>
    </source>
</reference>
<keyword evidence="2" id="KW-1185">Reference proteome</keyword>
<reference evidence="3" key="2">
    <citation type="submission" date="2025-08" db="UniProtKB">
        <authorList>
            <consortium name="RefSeq"/>
        </authorList>
    </citation>
    <scope>IDENTIFICATION</scope>
    <source>
        <tissue evidence="3">Leaf</tissue>
    </source>
</reference>
<feature type="coiled-coil region" evidence="1">
    <location>
        <begin position="85"/>
        <end position="119"/>
    </location>
</feature>